<dbReference type="Proteomes" id="UP000283834">
    <property type="component" value="Unassembled WGS sequence"/>
</dbReference>
<name>A0A412NN95_MEDGN</name>
<protein>
    <submittedName>
        <fullName evidence="1">Uncharacterized protein</fullName>
    </submittedName>
</protein>
<dbReference type="AlphaFoldDB" id="A0A412NN95"/>
<reference evidence="1 2" key="1">
    <citation type="submission" date="2018-08" db="EMBL/GenBank/DDBJ databases">
        <title>A genome reference for cultivated species of the human gut microbiota.</title>
        <authorList>
            <person name="Zou Y."/>
            <person name="Xue W."/>
            <person name="Luo G."/>
        </authorList>
    </citation>
    <scope>NUCLEOTIDE SEQUENCE [LARGE SCALE GENOMIC DNA]</scope>
    <source>
        <strain evidence="1 2">AF19-16AC</strain>
    </source>
</reference>
<organism evidence="1 2">
    <name type="scientific">Mediterraneibacter gnavus</name>
    <name type="common">Ruminococcus gnavus</name>
    <dbReference type="NCBI Taxonomy" id="33038"/>
    <lineage>
        <taxon>Bacteria</taxon>
        <taxon>Bacillati</taxon>
        <taxon>Bacillota</taxon>
        <taxon>Clostridia</taxon>
        <taxon>Lachnospirales</taxon>
        <taxon>Lachnospiraceae</taxon>
        <taxon>Mediterraneibacter</taxon>
    </lineage>
</organism>
<proteinExistence type="predicted"/>
<comment type="caution">
    <text evidence="1">The sequence shown here is derived from an EMBL/GenBank/DDBJ whole genome shotgun (WGS) entry which is preliminary data.</text>
</comment>
<dbReference type="RefSeq" id="WP_118046386.1">
    <property type="nucleotide sequence ID" value="NZ_JADNIZ010000005.1"/>
</dbReference>
<gene>
    <name evidence="1" type="ORF">DWX36_00565</name>
</gene>
<evidence type="ECO:0000313" key="1">
    <source>
        <dbReference type="EMBL" id="RGT41765.1"/>
    </source>
</evidence>
<accession>A0A412NN95</accession>
<evidence type="ECO:0000313" key="2">
    <source>
        <dbReference type="Proteomes" id="UP000283834"/>
    </source>
</evidence>
<dbReference type="EMBL" id="QRWQ01000001">
    <property type="protein sequence ID" value="RGT41765.1"/>
    <property type="molecule type" value="Genomic_DNA"/>
</dbReference>
<sequence>MVGNLSVLISSCDKFSDLWNENINAYRKHWKNNKCETFLVTDKNSNWSKKGITLVVAEGQNDFPLRIKHALNQIKTQYVLVTLDDYFLIDDVSNDKLSYLVKRMEKEKIQYLSLYNRRITKKSKCQPIENLNNIDLQKKYALNLYPAIWDVDFLKRTIKDNMSPWLYEVSLTKTALEEDAKCMASLAGTFDILDVVRKGKVLHKAQRYFKKNNINIGNRSSISYFTEIKLFILDVISWYTPRWLFKIIKKLARKCGMTFYSED</sequence>